<dbReference type="EMBL" id="MAVT02001987">
    <property type="protein sequence ID" value="POS69802.1"/>
    <property type="molecule type" value="Genomic_DNA"/>
</dbReference>
<evidence type="ECO:0000313" key="4">
    <source>
        <dbReference type="Proteomes" id="UP000094444"/>
    </source>
</evidence>
<sequence>MDIAVWLDSLDSNPPTKRKRPVDTAQFPPSPPMSDVTPRRPKRQRKQREDDNVDARQSADFDATPRAHLPSSYASSTSRSSQSGTSSPRKAMAALGVGNEAGDYKLQSFPLSRQGRDAHRLPAPLLELLEEIEGIQDLGKVAFLDEDLRTGIEQLTGSLPDSFYAPSADRAVIGPCPSPDDVQGVVDDAQKCFQYKNTEAGWNGKVHFPLLRLVLFGQYTRTTQLMDVEICTTADIIHEYNRVRSGTKKKVDFVIAFDPTAHNNEQAAQERIEELQHDLPEFSINHTDYEPLRFFPIAISIETKRPDGSEMEGSLQMGVWHAAQWNMLQSMAQDEDRPLKFLLAIIVIGHNWSLAATTREGNKTVGQPEQFKLRIRAK</sequence>
<accession>A0A2P5HHS9</accession>
<gene>
    <name evidence="3" type="ORF">DHEL01_v211806</name>
</gene>
<feature type="compositionally biased region" description="Basic and acidic residues" evidence="1">
    <location>
        <begin position="47"/>
        <end position="65"/>
    </location>
</feature>
<dbReference type="Proteomes" id="UP000094444">
    <property type="component" value="Unassembled WGS sequence"/>
</dbReference>
<organism evidence="3 4">
    <name type="scientific">Diaporthe helianthi</name>
    <dbReference type="NCBI Taxonomy" id="158607"/>
    <lineage>
        <taxon>Eukaryota</taxon>
        <taxon>Fungi</taxon>
        <taxon>Dikarya</taxon>
        <taxon>Ascomycota</taxon>
        <taxon>Pezizomycotina</taxon>
        <taxon>Sordariomycetes</taxon>
        <taxon>Sordariomycetidae</taxon>
        <taxon>Diaporthales</taxon>
        <taxon>Diaporthaceae</taxon>
        <taxon>Diaporthe</taxon>
    </lineage>
</organism>
<dbReference type="Pfam" id="PF20516">
    <property type="entry name" value="PDDEXK_12"/>
    <property type="match status" value="1"/>
</dbReference>
<comment type="caution">
    <text evidence="3">The sequence shown here is derived from an EMBL/GenBank/DDBJ whole genome shotgun (WGS) entry which is preliminary data.</text>
</comment>
<dbReference type="AlphaFoldDB" id="A0A2P5HHS9"/>
<proteinExistence type="predicted"/>
<protein>
    <recommendedName>
        <fullName evidence="2">PD-(D/E)XK nuclease-like domain-containing protein</fullName>
    </recommendedName>
</protein>
<evidence type="ECO:0000256" key="1">
    <source>
        <dbReference type="SAM" id="MobiDB-lite"/>
    </source>
</evidence>
<dbReference type="InParanoid" id="A0A2P5HHS9"/>
<evidence type="ECO:0000259" key="2">
    <source>
        <dbReference type="Pfam" id="PF20516"/>
    </source>
</evidence>
<keyword evidence="4" id="KW-1185">Reference proteome</keyword>
<feature type="compositionally biased region" description="Low complexity" evidence="1">
    <location>
        <begin position="71"/>
        <end position="87"/>
    </location>
</feature>
<evidence type="ECO:0000313" key="3">
    <source>
        <dbReference type="EMBL" id="POS69802.1"/>
    </source>
</evidence>
<dbReference type="OrthoDB" id="4161186at2759"/>
<dbReference type="STRING" id="158607.A0A2P5HHS9"/>
<feature type="domain" description="PD-(D/E)XK nuclease-like" evidence="2">
    <location>
        <begin position="161"/>
        <end position="363"/>
    </location>
</feature>
<reference evidence="3" key="1">
    <citation type="submission" date="2017-09" db="EMBL/GenBank/DDBJ databases">
        <title>Polyketide synthases of a Diaporthe helianthi virulent isolate.</title>
        <authorList>
            <person name="Baroncelli R."/>
        </authorList>
    </citation>
    <scope>NUCLEOTIDE SEQUENCE [LARGE SCALE GENOMIC DNA]</scope>
    <source>
        <strain evidence="3">7/96</strain>
    </source>
</reference>
<feature type="region of interest" description="Disordered" evidence="1">
    <location>
        <begin position="1"/>
        <end position="91"/>
    </location>
</feature>
<name>A0A2P5HHS9_DIAHE</name>
<dbReference type="InterPro" id="IPR046797">
    <property type="entry name" value="PDDEXK_12"/>
</dbReference>